<dbReference type="Gene3D" id="3.30.70.270">
    <property type="match status" value="1"/>
</dbReference>
<proteinExistence type="predicted"/>
<dbReference type="Pfam" id="PF00990">
    <property type="entry name" value="GGDEF"/>
    <property type="match status" value="1"/>
</dbReference>
<protein>
    <recommendedName>
        <fullName evidence="8">Diguanylate cyclase</fullName>
    </recommendedName>
</protein>
<evidence type="ECO:0000313" key="7">
    <source>
        <dbReference type="Proteomes" id="UP000095230"/>
    </source>
</evidence>
<dbReference type="SMART" id="SM00091">
    <property type="entry name" value="PAS"/>
    <property type="match status" value="2"/>
</dbReference>
<evidence type="ECO:0000259" key="3">
    <source>
        <dbReference type="PROSITE" id="PS50112"/>
    </source>
</evidence>
<dbReference type="NCBIfam" id="TIGR00229">
    <property type="entry name" value="sensory_box"/>
    <property type="match status" value="1"/>
</dbReference>
<sequence length="459" mass="51953">MTELALVLLGCLVVALSIMVGRMRWRYLHAEKRIPDVAVGSTTVFKTLSQTISDGLLAVDHDGYLLAHNHAAQQLLDDCCADLSQRFLGEWIANFNEFSPQTSPERQYGMSLCEGYARLSFTRLMRDDTQTLFLVRPLSTSDEMLGDIERFKRSQYFAQIGTWDWDVGTDTLYWSEAIYGIFGYEQGEVTPSYEFFYSRVHPDDRELVKAGELKSIETGDIHDVEYRILWPDGTVRWIRETGNYVKNGLGEINKMMGVVRDITDEKASTHQLHRLAHHDVLTGLPNRLMLEQHLQLAIERARNDKTRVALIFIDLNHFKAINDNYGHQVGDRVLVTAATRLTEVKRSGDLVARIGGDEFVMVIEGLFSENSLAQQTKEISRSVFNQFSHPLPSIEPELTIHASLGIAIFPEHGSNIDTLLHAADMAMYNAKRRGDDQYSVAQVSHQAHTSPHGDLKQIS</sequence>
<dbReference type="PROSITE" id="PS50887">
    <property type="entry name" value="GGDEF"/>
    <property type="match status" value="1"/>
</dbReference>
<dbReference type="SMART" id="SM00086">
    <property type="entry name" value="PAC"/>
    <property type="match status" value="1"/>
</dbReference>
<dbReference type="FunFam" id="3.30.70.270:FF:000001">
    <property type="entry name" value="Diguanylate cyclase domain protein"/>
    <property type="match status" value="1"/>
</dbReference>
<feature type="domain" description="GGDEF" evidence="5">
    <location>
        <begin position="306"/>
        <end position="443"/>
    </location>
</feature>
<dbReference type="STRING" id="23.BEL05_06875"/>
<evidence type="ECO:0000256" key="2">
    <source>
        <dbReference type="SAM" id="MobiDB-lite"/>
    </source>
</evidence>
<name>A0A1E5IRF6_SHECO</name>
<dbReference type="InterPro" id="IPR001610">
    <property type="entry name" value="PAC"/>
</dbReference>
<dbReference type="Pfam" id="PF08447">
    <property type="entry name" value="PAS_3"/>
    <property type="match status" value="1"/>
</dbReference>
<gene>
    <name evidence="6" type="ORF">BEL05_06875</name>
</gene>
<dbReference type="AlphaFoldDB" id="A0A1E5IRF6"/>
<evidence type="ECO:0000256" key="1">
    <source>
        <dbReference type="ARBA" id="ARBA00001946"/>
    </source>
</evidence>
<dbReference type="CDD" id="cd01949">
    <property type="entry name" value="GGDEF"/>
    <property type="match status" value="1"/>
</dbReference>
<comment type="caution">
    <text evidence="6">The sequence shown here is derived from an EMBL/GenBank/DDBJ whole genome shotgun (WGS) entry which is preliminary data.</text>
</comment>
<dbReference type="PROSITE" id="PS50113">
    <property type="entry name" value="PAC"/>
    <property type="match status" value="1"/>
</dbReference>
<dbReference type="Gene3D" id="2.10.70.100">
    <property type="match status" value="1"/>
</dbReference>
<dbReference type="RefSeq" id="WP_069671670.1">
    <property type="nucleotide sequence ID" value="NZ_MCBT01000044.1"/>
</dbReference>
<feature type="region of interest" description="Disordered" evidence="2">
    <location>
        <begin position="440"/>
        <end position="459"/>
    </location>
</feature>
<dbReference type="EMBL" id="MCBT01000044">
    <property type="protein sequence ID" value="OEG73111.1"/>
    <property type="molecule type" value="Genomic_DNA"/>
</dbReference>
<accession>A0A1E5IRF6</accession>
<evidence type="ECO:0000313" key="6">
    <source>
        <dbReference type="EMBL" id="OEG73111.1"/>
    </source>
</evidence>
<dbReference type="InterPro" id="IPR000700">
    <property type="entry name" value="PAS-assoc_C"/>
</dbReference>
<dbReference type="PANTHER" id="PTHR44757">
    <property type="entry name" value="DIGUANYLATE CYCLASE DGCP"/>
    <property type="match status" value="1"/>
</dbReference>
<organism evidence="6 7">
    <name type="scientific">Shewanella colwelliana</name>
    <name type="common">Alteromonas colwelliana</name>
    <dbReference type="NCBI Taxonomy" id="23"/>
    <lineage>
        <taxon>Bacteria</taxon>
        <taxon>Pseudomonadati</taxon>
        <taxon>Pseudomonadota</taxon>
        <taxon>Gammaproteobacteria</taxon>
        <taxon>Alteromonadales</taxon>
        <taxon>Shewanellaceae</taxon>
        <taxon>Shewanella</taxon>
    </lineage>
</organism>
<dbReference type="CDD" id="cd00130">
    <property type="entry name" value="PAS"/>
    <property type="match status" value="1"/>
</dbReference>
<dbReference type="NCBIfam" id="TIGR00254">
    <property type="entry name" value="GGDEF"/>
    <property type="match status" value="1"/>
</dbReference>
<comment type="cofactor">
    <cofactor evidence="1">
        <name>Mg(2+)</name>
        <dbReference type="ChEBI" id="CHEBI:18420"/>
    </cofactor>
</comment>
<feature type="compositionally biased region" description="Polar residues" evidence="2">
    <location>
        <begin position="440"/>
        <end position="449"/>
    </location>
</feature>
<dbReference type="InterPro" id="IPR035965">
    <property type="entry name" value="PAS-like_dom_sf"/>
</dbReference>
<dbReference type="InterPro" id="IPR052155">
    <property type="entry name" value="Biofilm_reg_signaling"/>
</dbReference>
<dbReference type="PANTHER" id="PTHR44757:SF2">
    <property type="entry name" value="BIOFILM ARCHITECTURE MAINTENANCE PROTEIN MBAA"/>
    <property type="match status" value="1"/>
</dbReference>
<dbReference type="Proteomes" id="UP000095230">
    <property type="component" value="Unassembled WGS sequence"/>
</dbReference>
<dbReference type="InterPro" id="IPR043128">
    <property type="entry name" value="Rev_trsase/Diguanyl_cyclase"/>
</dbReference>
<dbReference type="InterPro" id="IPR000014">
    <property type="entry name" value="PAS"/>
</dbReference>
<feature type="domain" description="PAS" evidence="3">
    <location>
        <begin position="166"/>
        <end position="219"/>
    </location>
</feature>
<evidence type="ECO:0000259" key="5">
    <source>
        <dbReference type="PROSITE" id="PS50887"/>
    </source>
</evidence>
<dbReference type="InterPro" id="IPR029787">
    <property type="entry name" value="Nucleotide_cyclase"/>
</dbReference>
<dbReference type="SMART" id="SM00267">
    <property type="entry name" value="GGDEF"/>
    <property type="match status" value="1"/>
</dbReference>
<dbReference type="Gene3D" id="3.30.450.20">
    <property type="entry name" value="PAS domain"/>
    <property type="match status" value="1"/>
</dbReference>
<dbReference type="PROSITE" id="PS50112">
    <property type="entry name" value="PAS"/>
    <property type="match status" value="1"/>
</dbReference>
<reference evidence="6 7" key="1">
    <citation type="submission" date="2016-07" db="EMBL/GenBank/DDBJ databases">
        <title>Whole-genome of two Shewanella species isolated from a digestive organ of sea cucumber Apostichopus japonicus Selenka 1867.</title>
        <authorList>
            <person name="Hong H.-H."/>
            <person name="Choi H."/>
            <person name="Cheon S."/>
            <person name="Oh J.-S."/>
            <person name="Lee H.-G."/>
            <person name="Park C."/>
        </authorList>
    </citation>
    <scope>NUCLEOTIDE SEQUENCE [LARGE SCALE GENOMIC DNA]</scope>
    <source>
        <strain evidence="6 7">CSB03KR</strain>
    </source>
</reference>
<dbReference type="InterPro" id="IPR013655">
    <property type="entry name" value="PAS_fold_3"/>
</dbReference>
<evidence type="ECO:0008006" key="8">
    <source>
        <dbReference type="Google" id="ProtNLM"/>
    </source>
</evidence>
<feature type="domain" description="PAC" evidence="4">
    <location>
        <begin position="222"/>
        <end position="274"/>
    </location>
</feature>
<dbReference type="InterPro" id="IPR000160">
    <property type="entry name" value="GGDEF_dom"/>
</dbReference>
<dbReference type="SUPFAM" id="SSF55785">
    <property type="entry name" value="PYP-like sensor domain (PAS domain)"/>
    <property type="match status" value="1"/>
</dbReference>
<evidence type="ECO:0000259" key="4">
    <source>
        <dbReference type="PROSITE" id="PS50113"/>
    </source>
</evidence>
<dbReference type="SUPFAM" id="SSF55073">
    <property type="entry name" value="Nucleotide cyclase"/>
    <property type="match status" value="1"/>
</dbReference>
<dbReference type="GO" id="GO:0003824">
    <property type="term" value="F:catalytic activity"/>
    <property type="evidence" value="ECO:0007669"/>
    <property type="project" value="UniProtKB-ARBA"/>
</dbReference>